<evidence type="ECO:0000313" key="7">
    <source>
        <dbReference type="Proteomes" id="UP001165293"/>
    </source>
</evidence>
<keyword evidence="2" id="KW-0479">Metal-binding</keyword>
<evidence type="ECO:0000259" key="5">
    <source>
        <dbReference type="SMART" id="SM00704"/>
    </source>
</evidence>
<evidence type="ECO:0000256" key="2">
    <source>
        <dbReference type="ARBA" id="ARBA00022723"/>
    </source>
</evidence>
<organism evidence="6 7">
    <name type="scientific">Noviluteimonas lactosilytica</name>
    <dbReference type="NCBI Taxonomy" id="2888523"/>
    <lineage>
        <taxon>Bacteria</taxon>
        <taxon>Pseudomonadati</taxon>
        <taxon>Pseudomonadota</taxon>
        <taxon>Gammaproteobacteria</taxon>
        <taxon>Lysobacterales</taxon>
        <taxon>Lysobacteraceae</taxon>
        <taxon>Noviluteimonas</taxon>
    </lineage>
</organism>
<dbReference type="Pfam" id="PF09360">
    <property type="entry name" value="zf-CDGSH"/>
    <property type="match status" value="1"/>
</dbReference>
<feature type="domain" description="Iron-binding zinc finger CDGSH type" evidence="5">
    <location>
        <begin position="8"/>
        <end position="45"/>
    </location>
</feature>
<comment type="caution">
    <text evidence="6">The sequence shown here is derived from an EMBL/GenBank/DDBJ whole genome shotgun (WGS) entry which is preliminary data.</text>
</comment>
<keyword evidence="1" id="KW-0001">2Fe-2S</keyword>
<reference evidence="6" key="1">
    <citation type="submission" date="2021-10" db="EMBL/GenBank/DDBJ databases">
        <authorList>
            <person name="Lyu M."/>
            <person name="Wang X."/>
            <person name="Meng X."/>
            <person name="Xu K."/>
        </authorList>
    </citation>
    <scope>NUCLEOTIDE SEQUENCE</scope>
    <source>
        <strain evidence="6">A6</strain>
    </source>
</reference>
<dbReference type="InterPro" id="IPR042216">
    <property type="entry name" value="MitoNEET_CISD"/>
</dbReference>
<gene>
    <name evidence="6" type="ORF">LK996_09265</name>
</gene>
<dbReference type="InterPro" id="IPR018967">
    <property type="entry name" value="FeS-contain_CDGSH-typ"/>
</dbReference>
<keyword evidence="7" id="KW-1185">Reference proteome</keyword>
<evidence type="ECO:0000256" key="4">
    <source>
        <dbReference type="ARBA" id="ARBA00023014"/>
    </source>
</evidence>
<evidence type="ECO:0000313" key="6">
    <source>
        <dbReference type="EMBL" id="MCC8363262.1"/>
    </source>
</evidence>
<evidence type="ECO:0000256" key="1">
    <source>
        <dbReference type="ARBA" id="ARBA00022714"/>
    </source>
</evidence>
<sequence>MRGNVEICCGTGRTIDRVTDARLCRCGGSSNKPFCDGTHRRNGFNSDT</sequence>
<evidence type="ECO:0000256" key="3">
    <source>
        <dbReference type="ARBA" id="ARBA00023004"/>
    </source>
</evidence>
<dbReference type="SMART" id="SM00704">
    <property type="entry name" value="ZnF_CDGSH"/>
    <property type="match status" value="1"/>
</dbReference>
<dbReference type="Proteomes" id="UP001165293">
    <property type="component" value="Unassembled WGS sequence"/>
</dbReference>
<keyword evidence="3" id="KW-0408">Iron</keyword>
<dbReference type="Gene3D" id="3.40.5.90">
    <property type="entry name" value="CDGSH iron-sulfur domain, mitoNEET-type"/>
    <property type="match status" value="1"/>
</dbReference>
<accession>A0ABS8JI72</accession>
<protein>
    <submittedName>
        <fullName evidence="6">CDGSH iron-sulfur domain-containing protein</fullName>
    </submittedName>
</protein>
<proteinExistence type="predicted"/>
<name>A0ABS8JI72_9GAMM</name>
<keyword evidence="4" id="KW-0411">Iron-sulfur</keyword>
<dbReference type="EMBL" id="JAJGAK010000002">
    <property type="protein sequence ID" value="MCC8363262.1"/>
    <property type="molecule type" value="Genomic_DNA"/>
</dbReference>